<feature type="non-terminal residue" evidence="1">
    <location>
        <position position="1"/>
    </location>
</feature>
<name>A0ABD0QR35_CIRMR</name>
<evidence type="ECO:0000313" key="1">
    <source>
        <dbReference type="EMBL" id="KAL0188503.1"/>
    </source>
</evidence>
<sequence length="71" mass="7884">VAPCPFGCVVQPHIPGACVLPIILDNNPLQMPPAQICSKGKFHIFKYLNMEACKRTQDQFEKALRPTAFNS</sequence>
<gene>
    <name evidence="1" type="ORF">M9458_015602</name>
</gene>
<keyword evidence="2" id="KW-1185">Reference proteome</keyword>
<reference evidence="1 2" key="1">
    <citation type="submission" date="2024-05" db="EMBL/GenBank/DDBJ databases">
        <title>Genome sequencing and assembly of Indian major carp, Cirrhinus mrigala (Hamilton, 1822).</title>
        <authorList>
            <person name="Mohindra V."/>
            <person name="Chowdhury L.M."/>
            <person name="Lal K."/>
            <person name="Jena J.K."/>
        </authorList>
    </citation>
    <scope>NUCLEOTIDE SEQUENCE [LARGE SCALE GENOMIC DNA]</scope>
    <source>
        <strain evidence="1">CM1030</strain>
        <tissue evidence="1">Blood</tissue>
    </source>
</reference>
<dbReference type="Proteomes" id="UP001529510">
    <property type="component" value="Unassembled WGS sequence"/>
</dbReference>
<accession>A0ABD0QR35</accession>
<feature type="non-terminal residue" evidence="1">
    <location>
        <position position="71"/>
    </location>
</feature>
<proteinExistence type="predicted"/>
<comment type="caution">
    <text evidence="1">The sequence shown here is derived from an EMBL/GenBank/DDBJ whole genome shotgun (WGS) entry which is preliminary data.</text>
</comment>
<organism evidence="1 2">
    <name type="scientific">Cirrhinus mrigala</name>
    <name type="common">Mrigala</name>
    <dbReference type="NCBI Taxonomy" id="683832"/>
    <lineage>
        <taxon>Eukaryota</taxon>
        <taxon>Metazoa</taxon>
        <taxon>Chordata</taxon>
        <taxon>Craniata</taxon>
        <taxon>Vertebrata</taxon>
        <taxon>Euteleostomi</taxon>
        <taxon>Actinopterygii</taxon>
        <taxon>Neopterygii</taxon>
        <taxon>Teleostei</taxon>
        <taxon>Ostariophysi</taxon>
        <taxon>Cypriniformes</taxon>
        <taxon>Cyprinidae</taxon>
        <taxon>Labeoninae</taxon>
        <taxon>Labeonini</taxon>
        <taxon>Cirrhinus</taxon>
    </lineage>
</organism>
<protein>
    <submittedName>
        <fullName evidence="1">Uncharacterized protein</fullName>
    </submittedName>
</protein>
<dbReference type="AlphaFoldDB" id="A0ABD0QR35"/>
<dbReference type="EMBL" id="JAMKFB020000007">
    <property type="protein sequence ID" value="KAL0188503.1"/>
    <property type="molecule type" value="Genomic_DNA"/>
</dbReference>
<evidence type="ECO:0000313" key="2">
    <source>
        <dbReference type="Proteomes" id="UP001529510"/>
    </source>
</evidence>